<dbReference type="InterPro" id="IPR035917">
    <property type="entry name" value="YjbQ-like_sf"/>
</dbReference>
<gene>
    <name evidence="1" type="ORF">HG66A1_00880</name>
</gene>
<dbReference type="Gene3D" id="2.60.120.460">
    <property type="entry name" value="YjbQ-like"/>
    <property type="match status" value="1"/>
</dbReference>
<name>A0A517PG38_9PLAN</name>
<dbReference type="AlphaFoldDB" id="A0A517PG38"/>
<reference evidence="1 2" key="1">
    <citation type="submission" date="2019-02" db="EMBL/GenBank/DDBJ databases">
        <title>Deep-cultivation of Planctomycetes and their phenomic and genomic characterization uncovers novel biology.</title>
        <authorList>
            <person name="Wiegand S."/>
            <person name="Jogler M."/>
            <person name="Boedeker C."/>
            <person name="Pinto D."/>
            <person name="Vollmers J."/>
            <person name="Rivas-Marin E."/>
            <person name="Kohn T."/>
            <person name="Peeters S.H."/>
            <person name="Heuer A."/>
            <person name="Rast P."/>
            <person name="Oberbeckmann S."/>
            <person name="Bunk B."/>
            <person name="Jeske O."/>
            <person name="Meyerdierks A."/>
            <person name="Storesund J.E."/>
            <person name="Kallscheuer N."/>
            <person name="Luecker S."/>
            <person name="Lage O.M."/>
            <person name="Pohl T."/>
            <person name="Merkel B.J."/>
            <person name="Hornburger P."/>
            <person name="Mueller R.-W."/>
            <person name="Bruemmer F."/>
            <person name="Labrenz M."/>
            <person name="Spormann A.M."/>
            <person name="Op den Camp H."/>
            <person name="Overmann J."/>
            <person name="Amann R."/>
            <person name="Jetten M.S.M."/>
            <person name="Mascher T."/>
            <person name="Medema M.H."/>
            <person name="Devos D.P."/>
            <person name="Kaster A.-K."/>
            <person name="Ovreas L."/>
            <person name="Rohde M."/>
            <person name="Galperin M.Y."/>
            <person name="Jogler C."/>
        </authorList>
    </citation>
    <scope>NUCLEOTIDE SEQUENCE [LARGE SCALE GENOMIC DNA]</scope>
    <source>
        <strain evidence="1 2">HG66A1</strain>
    </source>
</reference>
<dbReference type="EMBL" id="CP036266">
    <property type="protein sequence ID" value="QDT18329.1"/>
    <property type="molecule type" value="Genomic_DNA"/>
</dbReference>
<organism evidence="1 2">
    <name type="scientific">Gimesia chilikensis</name>
    <dbReference type="NCBI Taxonomy" id="2605989"/>
    <lineage>
        <taxon>Bacteria</taxon>
        <taxon>Pseudomonadati</taxon>
        <taxon>Planctomycetota</taxon>
        <taxon>Planctomycetia</taxon>
        <taxon>Planctomycetales</taxon>
        <taxon>Planctomycetaceae</taxon>
        <taxon>Gimesia</taxon>
    </lineage>
</organism>
<evidence type="ECO:0000313" key="2">
    <source>
        <dbReference type="Proteomes" id="UP000320421"/>
    </source>
</evidence>
<dbReference type="Proteomes" id="UP000320421">
    <property type="component" value="Chromosome"/>
</dbReference>
<sequence>MKSLTRELWMEIPHRRQIVSIHKNVEQLVTESGVQDGLCLVNPKHIALHNYRPRSLVGHAE</sequence>
<accession>A0A517PG38</accession>
<protein>
    <submittedName>
        <fullName evidence="1">Uncharacterized protein</fullName>
    </submittedName>
</protein>
<evidence type="ECO:0000313" key="1">
    <source>
        <dbReference type="EMBL" id="QDT18329.1"/>
    </source>
</evidence>
<keyword evidence="2" id="KW-1185">Reference proteome</keyword>
<dbReference type="SUPFAM" id="SSF111038">
    <property type="entry name" value="YjbQ-like"/>
    <property type="match status" value="1"/>
</dbReference>
<proteinExistence type="predicted"/>